<sequence>MLLGYVRLNESFGVLEIRGSDVWKSVTQFGVNTMSRVSILGIELLILFDRIIIFNMPRVNVNVNAQYDGTSSVHSMSLRKVNVPNEGVGPLMEAMIGAFQKIAGVNPAPAPVNRGLLLERLQALGGKEFSRVKGTDPTVAEY</sequence>
<evidence type="ECO:0000313" key="2">
    <source>
        <dbReference type="Proteomes" id="UP001358586"/>
    </source>
</evidence>
<comment type="caution">
    <text evidence="1">The sequence shown here is derived from an EMBL/GenBank/DDBJ whole genome shotgun (WGS) entry which is preliminary data.</text>
</comment>
<name>A0ABR0QS16_GOSAR</name>
<gene>
    <name evidence="1" type="ORF">PVK06_004442</name>
</gene>
<keyword evidence="2" id="KW-1185">Reference proteome</keyword>
<dbReference type="EMBL" id="JARKNE010000002">
    <property type="protein sequence ID" value="KAK5842113.1"/>
    <property type="molecule type" value="Genomic_DNA"/>
</dbReference>
<protein>
    <submittedName>
        <fullName evidence="1">Uncharacterized protein</fullName>
    </submittedName>
</protein>
<dbReference type="Proteomes" id="UP001358586">
    <property type="component" value="Chromosome 2"/>
</dbReference>
<organism evidence="1 2">
    <name type="scientific">Gossypium arboreum</name>
    <name type="common">Tree cotton</name>
    <name type="synonym">Gossypium nanking</name>
    <dbReference type="NCBI Taxonomy" id="29729"/>
    <lineage>
        <taxon>Eukaryota</taxon>
        <taxon>Viridiplantae</taxon>
        <taxon>Streptophyta</taxon>
        <taxon>Embryophyta</taxon>
        <taxon>Tracheophyta</taxon>
        <taxon>Spermatophyta</taxon>
        <taxon>Magnoliopsida</taxon>
        <taxon>eudicotyledons</taxon>
        <taxon>Gunneridae</taxon>
        <taxon>Pentapetalae</taxon>
        <taxon>rosids</taxon>
        <taxon>malvids</taxon>
        <taxon>Malvales</taxon>
        <taxon>Malvaceae</taxon>
        <taxon>Malvoideae</taxon>
        <taxon>Gossypium</taxon>
    </lineage>
</organism>
<reference evidence="1 2" key="1">
    <citation type="submission" date="2023-03" db="EMBL/GenBank/DDBJ databases">
        <title>WGS of Gossypium arboreum.</title>
        <authorList>
            <person name="Yu D."/>
        </authorList>
    </citation>
    <scope>NUCLEOTIDE SEQUENCE [LARGE SCALE GENOMIC DNA]</scope>
    <source>
        <tissue evidence="1">Leaf</tissue>
    </source>
</reference>
<accession>A0ABR0QS16</accession>
<evidence type="ECO:0000313" key="1">
    <source>
        <dbReference type="EMBL" id="KAK5842113.1"/>
    </source>
</evidence>
<proteinExistence type="predicted"/>